<evidence type="ECO:0000313" key="1">
    <source>
        <dbReference type="EMBL" id="EST48744.1"/>
    </source>
</evidence>
<reference evidence="1 2" key="1">
    <citation type="journal article" date="2014" name="PLoS Genet.">
        <title>The Genome of Spironucleus salmonicida Highlights a Fish Pathogen Adapted to Fluctuating Environments.</title>
        <authorList>
            <person name="Xu F."/>
            <person name="Jerlstrom-Hultqvist J."/>
            <person name="Einarsson E."/>
            <person name="Astvaldsson A."/>
            <person name="Svard S.G."/>
            <person name="Andersson J.O."/>
        </authorList>
    </citation>
    <scope>NUCLEOTIDE SEQUENCE</scope>
    <source>
        <strain evidence="2">ATCC 50377</strain>
    </source>
</reference>
<dbReference type="EMBL" id="AUWU02000003">
    <property type="protein sequence ID" value="KAH0575267.1"/>
    <property type="molecule type" value="Genomic_DNA"/>
</dbReference>
<accession>V6M5W9</accession>
<reference evidence="2" key="2">
    <citation type="submission" date="2020-12" db="EMBL/GenBank/DDBJ databases">
        <title>New Spironucleus salmonicida genome in near-complete chromosomes.</title>
        <authorList>
            <person name="Xu F."/>
            <person name="Kurt Z."/>
            <person name="Jimenez-Gonzalez A."/>
            <person name="Astvaldsson A."/>
            <person name="Andersson J.O."/>
            <person name="Svard S.G."/>
        </authorList>
    </citation>
    <scope>NUCLEOTIDE SEQUENCE</scope>
    <source>
        <strain evidence="2">ATCC 50377</strain>
    </source>
</reference>
<gene>
    <name evidence="1" type="ORF">SS50377_11064</name>
    <name evidence="2" type="ORF">SS50377_22894</name>
</gene>
<evidence type="ECO:0000313" key="2">
    <source>
        <dbReference type="EMBL" id="KAH0575267.1"/>
    </source>
</evidence>
<proteinExistence type="predicted"/>
<organism evidence="1">
    <name type="scientific">Spironucleus salmonicida</name>
    <dbReference type="NCBI Taxonomy" id="348837"/>
    <lineage>
        <taxon>Eukaryota</taxon>
        <taxon>Metamonada</taxon>
        <taxon>Diplomonadida</taxon>
        <taxon>Hexamitidae</taxon>
        <taxon>Hexamitinae</taxon>
        <taxon>Spironucleus</taxon>
    </lineage>
</organism>
<keyword evidence="3" id="KW-1185">Reference proteome</keyword>
<name>V6M5W9_9EUKA</name>
<evidence type="ECO:0000313" key="3">
    <source>
        <dbReference type="Proteomes" id="UP000018208"/>
    </source>
</evidence>
<protein>
    <submittedName>
        <fullName evidence="1">Uncharacterized protein</fullName>
    </submittedName>
</protein>
<dbReference type="AlphaFoldDB" id="V6M5W9"/>
<dbReference type="Proteomes" id="UP000018208">
    <property type="component" value="Unassembled WGS sequence"/>
</dbReference>
<dbReference type="EMBL" id="KI545978">
    <property type="protein sequence ID" value="EST48744.1"/>
    <property type="molecule type" value="Genomic_DNA"/>
</dbReference>
<dbReference type="VEuPathDB" id="GiardiaDB:SS50377_22894"/>
<sequence length="148" mass="17842">MDNLENLKVAVSTILNKKFEDYADLFILDADIKSIGNWILIAETMNMQRNKIYRWYNDTHRRKLFPRLTEEDKSIIQRELVCFLSNNQAPNKQRQLQIQSMLSQQYHRNTFTIFLNNSIKKFQRVQKLNDDEEQSLQYHDGVFSYFLQ</sequence>